<keyword evidence="2" id="KW-1185">Reference proteome</keyword>
<gene>
    <name evidence="1" type="ORF">BJY24_007515</name>
</gene>
<organism evidence="1 2">
    <name type="scientific">Nocardia transvalensis</name>
    <dbReference type="NCBI Taxonomy" id="37333"/>
    <lineage>
        <taxon>Bacteria</taxon>
        <taxon>Bacillati</taxon>
        <taxon>Actinomycetota</taxon>
        <taxon>Actinomycetes</taxon>
        <taxon>Mycobacteriales</taxon>
        <taxon>Nocardiaceae</taxon>
        <taxon>Nocardia</taxon>
    </lineage>
</organism>
<evidence type="ECO:0000313" key="2">
    <source>
        <dbReference type="Proteomes" id="UP000540412"/>
    </source>
</evidence>
<accession>A0A7W9UMG8</accession>
<proteinExistence type="predicted"/>
<dbReference type="EMBL" id="JACHIT010000002">
    <property type="protein sequence ID" value="MBB5918603.1"/>
    <property type="molecule type" value="Genomic_DNA"/>
</dbReference>
<comment type="caution">
    <text evidence="1">The sequence shown here is derived from an EMBL/GenBank/DDBJ whole genome shotgun (WGS) entry which is preliminary data.</text>
</comment>
<protein>
    <submittedName>
        <fullName evidence="1">Uncharacterized protein</fullName>
    </submittedName>
</protein>
<dbReference type="RefSeq" id="WP_246461709.1">
    <property type="nucleotide sequence ID" value="NZ_JACHIT010000002.1"/>
</dbReference>
<reference evidence="1 2" key="1">
    <citation type="submission" date="2020-08" db="EMBL/GenBank/DDBJ databases">
        <title>Sequencing the genomes of 1000 actinobacteria strains.</title>
        <authorList>
            <person name="Klenk H.-P."/>
        </authorList>
    </citation>
    <scope>NUCLEOTIDE SEQUENCE [LARGE SCALE GENOMIC DNA]</scope>
    <source>
        <strain evidence="1 2">DSM 43582</strain>
    </source>
</reference>
<dbReference type="AlphaFoldDB" id="A0A7W9UMG8"/>
<sequence length="60" mass="6609">MLPLTDQVRAADVDAVILPSPIHLDVIQLHALMCIVDIETASPRLSFARWSSCPHQVGEM</sequence>
<dbReference type="Proteomes" id="UP000540412">
    <property type="component" value="Unassembled WGS sequence"/>
</dbReference>
<name>A0A7W9UMG8_9NOCA</name>
<evidence type="ECO:0000313" key="1">
    <source>
        <dbReference type="EMBL" id="MBB5918603.1"/>
    </source>
</evidence>